<proteinExistence type="predicted"/>
<dbReference type="WBParaSite" id="SRAE_2000467000.1">
    <property type="protein sequence ID" value="SRAE_2000467000.1"/>
    <property type="gene ID" value="WBGene00264906"/>
</dbReference>
<dbReference type="Proteomes" id="UP000035682">
    <property type="component" value="Unplaced"/>
</dbReference>
<keyword evidence="1" id="KW-0472">Membrane</keyword>
<protein>
    <submittedName>
        <fullName evidence="4">G-protein coupled receptors family 1 profile domain-containing protein</fullName>
    </submittedName>
</protein>
<dbReference type="WormBase" id="SRAE_2000467000">
    <property type="protein sequence ID" value="SRP03375"/>
    <property type="gene ID" value="WBGene00264906"/>
</dbReference>
<dbReference type="RefSeq" id="XP_024509227.1">
    <property type="nucleotide sequence ID" value="XM_024643570.1"/>
</dbReference>
<accession>A0A090LJY7</accession>
<reference evidence="4" key="2">
    <citation type="submission" date="2020-12" db="UniProtKB">
        <authorList>
            <consortium name="WormBaseParasite"/>
        </authorList>
    </citation>
    <scope>IDENTIFICATION</scope>
</reference>
<feature type="transmembrane region" description="Helical" evidence="1">
    <location>
        <begin position="77"/>
        <end position="98"/>
    </location>
</feature>
<organism evidence="2">
    <name type="scientific">Strongyloides ratti</name>
    <name type="common">Parasitic roundworm</name>
    <dbReference type="NCBI Taxonomy" id="34506"/>
    <lineage>
        <taxon>Eukaryota</taxon>
        <taxon>Metazoa</taxon>
        <taxon>Ecdysozoa</taxon>
        <taxon>Nematoda</taxon>
        <taxon>Chromadorea</taxon>
        <taxon>Rhabditida</taxon>
        <taxon>Tylenchina</taxon>
        <taxon>Panagrolaimomorpha</taxon>
        <taxon>Strongyloidoidea</taxon>
        <taxon>Strongyloididae</taxon>
        <taxon>Strongyloides</taxon>
    </lineage>
</organism>
<keyword evidence="3" id="KW-1185">Reference proteome</keyword>
<evidence type="ECO:0000313" key="2">
    <source>
        <dbReference type="EMBL" id="CEF70028.1"/>
    </source>
</evidence>
<evidence type="ECO:0000256" key="1">
    <source>
        <dbReference type="SAM" id="Phobius"/>
    </source>
</evidence>
<evidence type="ECO:0000313" key="3">
    <source>
        <dbReference type="Proteomes" id="UP000035682"/>
    </source>
</evidence>
<dbReference type="AlphaFoldDB" id="A0A090LJY7"/>
<dbReference type="EMBL" id="LN609529">
    <property type="protein sequence ID" value="CEF70028.1"/>
    <property type="molecule type" value="Genomic_DNA"/>
</dbReference>
<reference evidence="2 3" key="1">
    <citation type="submission" date="2014-09" db="EMBL/GenBank/DDBJ databases">
        <authorList>
            <person name="Martin A.A."/>
        </authorList>
    </citation>
    <scope>NUCLEOTIDE SEQUENCE</scope>
    <source>
        <strain evidence="3">ED321</strain>
        <strain evidence="2">ED321 Heterogonic</strain>
    </source>
</reference>
<dbReference type="GeneID" id="36382399"/>
<evidence type="ECO:0000313" key="5">
    <source>
        <dbReference type="WormBase" id="SRAE_2000467000"/>
    </source>
</evidence>
<keyword evidence="1" id="KW-0812">Transmembrane</keyword>
<sequence>MTMVMSLEYIFACSTHLIFNGYLLIYHYTNSKVHVPTCSKLSGFNMNIKHFPIVTPLYFSIFRFYKILLNRNPHIIIIIIVMLITLGPIFYIMIGQFFEIKVYYLPKDGCGYEIFSGLPFYEKIVYLNLFLIFFVPFLSLLINYTIYRNVVKKTIKSNNVKLTENKALFYGIAIQSIFPFLCQIPAILFIFYFAAS</sequence>
<feature type="transmembrane region" description="Helical" evidence="1">
    <location>
        <begin position="48"/>
        <end position="65"/>
    </location>
</feature>
<evidence type="ECO:0000313" key="4">
    <source>
        <dbReference type="WBParaSite" id="SRAE_2000467000.1"/>
    </source>
</evidence>
<feature type="transmembrane region" description="Helical" evidence="1">
    <location>
        <begin position="7"/>
        <end position="28"/>
    </location>
</feature>
<feature type="transmembrane region" description="Helical" evidence="1">
    <location>
        <begin position="167"/>
        <end position="194"/>
    </location>
</feature>
<name>A0A090LJY7_STRRB</name>
<keyword evidence="1" id="KW-1133">Transmembrane helix</keyword>
<dbReference type="CTD" id="36382399"/>
<feature type="transmembrane region" description="Helical" evidence="1">
    <location>
        <begin position="124"/>
        <end position="146"/>
    </location>
</feature>
<gene>
    <name evidence="2 4 5" type="ORF">SRAE_2000467000</name>
</gene>